<keyword evidence="2" id="KW-1185">Reference proteome</keyword>
<sequence length="1180" mass="127096">MKSVKREDLREELREVDGHHEYDGEDYDSASSEEEMDVPLSATINHVSLPYNHPPPIGNGNGTHGSSTRPLAIEYAPADTGLTNGNGHYNHHMNDIGGNHATNGRRSSFNAQSNGGNNSMGMSGNLLQRQQGQHQTALNGYPYQQQYLTQTTANLQQQAYHDQNANVPYTNGTHSSHSAIFGHQDNQGAFQKPQLQHQQSQHVESSVRFVPGFLSAIHGDTPTPSPPNGFSQSNIGHRPHSAAQQAQQQAMHQQHTHNVVTSNGSSMIANGTNHAPSLNVRAMSNDDHSKLQLMLPPTSAGQRTDHNDMVSSGYDISLGHVSASAAAKNSSNVVIGNANRDGKLLRTGSTWMSDDQGMQDHQQLSQFSQLPTQSDMVFNQGSAAGRDYVDVSVRSSLDAGTSKIEAGLAMLIGDDGNKDVGPGVGSATSAETTSSVRALKMDLGEEGHDAANDLNQSRIQVIPPHAHHEHIDPTGSGVGEGMGIGTGPLGVVHKTSPASDGDAGVENIRLSYEYLRPYGPTAISPGLGRIRLSIRGTPKHLQSANPNANPNQLLHPNAMPSPPQHVPVATSSSPSIGGQAGNLLRQSIHTSSGLTPPSNHTLNGQQSGILPSNQLAPPPRPVVDSSSKFPRSDIRGALFDTFFDHFSSMFPFLNRQVVDRQIREGGADAGTVLLANVMCALSARFCPLPEIVALNSLPFCRGVPFADNAKQLLVPLLGMPSPSVVAALLLMSYYELGMNSEAGVWNYCGLAMRVAIDLGLHRKIAGRFSSKSNRMLFWCIFLLDRVLAVGTGRPVTFLDNHIEIGEPDTDIQEQSFQNVDSDKQSLAFAYNIKLTKLYGHIASTVNTSPFWLGCLSTGSAAPSRAASPAADDGQVKTPHRMGAYKSSSSNTVISDDPAHRAELKDLAATEEAIVAIYENMPSSLTWSQENLMIHIARGNGDMFLHLHLWYHCIIAILYREPFIQARAAYAGLNLTEAMEIQKSAARHIQDISTAIPLEHQSLLLNNGFLNQCFYTAACTWISELAHLRRSENRALARARSMLTATATANFTACAKVLRQQAEVWLGVGWIAAALAKRGARLSLSEIIKTGTTDTILSEAEMRIITSCDTSDDDTIASSALDLRATLWNTLSDGLPDFSDPIINPALWGAEGLFDEGMNEMFFAGYDTAVPTPSAWQSLGL</sequence>
<proteinExistence type="predicted"/>
<evidence type="ECO:0000313" key="2">
    <source>
        <dbReference type="Proteomes" id="UP001234202"/>
    </source>
</evidence>
<gene>
    <name evidence="1" type="ORF">QFC24_005434</name>
</gene>
<reference evidence="1" key="1">
    <citation type="submission" date="2023-04" db="EMBL/GenBank/DDBJ databases">
        <title>Draft Genome sequencing of Naganishia species isolated from polar environments using Oxford Nanopore Technology.</title>
        <authorList>
            <person name="Leo P."/>
            <person name="Venkateswaran K."/>
        </authorList>
    </citation>
    <scope>NUCLEOTIDE SEQUENCE</scope>
    <source>
        <strain evidence="1">DBVPG 5303</strain>
    </source>
</reference>
<name>A0ACC2XA54_9TREE</name>
<organism evidence="1 2">
    <name type="scientific">Naganishia onofrii</name>
    <dbReference type="NCBI Taxonomy" id="1851511"/>
    <lineage>
        <taxon>Eukaryota</taxon>
        <taxon>Fungi</taxon>
        <taxon>Dikarya</taxon>
        <taxon>Basidiomycota</taxon>
        <taxon>Agaricomycotina</taxon>
        <taxon>Tremellomycetes</taxon>
        <taxon>Filobasidiales</taxon>
        <taxon>Filobasidiaceae</taxon>
        <taxon>Naganishia</taxon>
    </lineage>
</organism>
<accession>A0ACC2XA54</accession>
<protein>
    <submittedName>
        <fullName evidence="1">Uncharacterized protein</fullName>
    </submittedName>
</protein>
<dbReference type="EMBL" id="JASBWV010000022">
    <property type="protein sequence ID" value="KAJ9119951.1"/>
    <property type="molecule type" value="Genomic_DNA"/>
</dbReference>
<comment type="caution">
    <text evidence="1">The sequence shown here is derived from an EMBL/GenBank/DDBJ whole genome shotgun (WGS) entry which is preliminary data.</text>
</comment>
<evidence type="ECO:0000313" key="1">
    <source>
        <dbReference type="EMBL" id="KAJ9119951.1"/>
    </source>
</evidence>
<dbReference type="Proteomes" id="UP001234202">
    <property type="component" value="Unassembled WGS sequence"/>
</dbReference>